<dbReference type="PANTHER" id="PTHR12174">
    <property type="entry name" value="SIGNAL PEPTIDE PEPTIDASE"/>
    <property type="match status" value="1"/>
</dbReference>
<evidence type="ECO:0000313" key="9">
    <source>
        <dbReference type="EMBL" id="EEH52765.1"/>
    </source>
</evidence>
<dbReference type="OrthoDB" id="29661at2759"/>
<dbReference type="eggNOG" id="KOG2443">
    <property type="taxonomic scope" value="Eukaryota"/>
</dbReference>
<feature type="compositionally biased region" description="Low complexity" evidence="7">
    <location>
        <begin position="110"/>
        <end position="130"/>
    </location>
</feature>
<evidence type="ECO:0000313" key="10">
    <source>
        <dbReference type="Proteomes" id="UP000001876"/>
    </source>
</evidence>
<dbReference type="GO" id="GO:0042500">
    <property type="term" value="F:aspartic endopeptidase activity, intramembrane cleaving"/>
    <property type="evidence" value="ECO:0007669"/>
    <property type="project" value="InterPro"/>
</dbReference>
<dbReference type="OMA" id="AWRWEES"/>
<feature type="transmembrane region" description="Helical" evidence="8">
    <location>
        <begin position="201"/>
        <end position="217"/>
    </location>
</feature>
<accession>C1N4P6</accession>
<feature type="transmembrane region" description="Helical" evidence="8">
    <location>
        <begin position="176"/>
        <end position="195"/>
    </location>
</feature>
<dbReference type="GO" id="GO:0098553">
    <property type="term" value="C:lumenal side of endoplasmic reticulum membrane"/>
    <property type="evidence" value="ECO:0007669"/>
    <property type="project" value="TreeGrafter"/>
</dbReference>
<dbReference type="RefSeq" id="XP_003062826.1">
    <property type="nucleotide sequence ID" value="XM_003062780.1"/>
</dbReference>
<dbReference type="Pfam" id="PF04258">
    <property type="entry name" value="Peptidase_A22B"/>
    <property type="match status" value="2"/>
</dbReference>
<keyword evidence="5 8" id="KW-1133">Transmembrane helix</keyword>
<dbReference type="GeneID" id="9688476"/>
<feature type="transmembrane region" description="Helical" evidence="8">
    <location>
        <begin position="229"/>
        <end position="252"/>
    </location>
</feature>
<gene>
    <name evidence="9" type="ORF">MICPUCDRAFT_48680</name>
</gene>
<dbReference type="GO" id="GO:0033619">
    <property type="term" value="P:membrane protein proteolysis"/>
    <property type="evidence" value="ECO:0007669"/>
    <property type="project" value="TreeGrafter"/>
</dbReference>
<dbReference type="EMBL" id="GG663747">
    <property type="protein sequence ID" value="EEH52765.1"/>
    <property type="molecule type" value="Genomic_DNA"/>
</dbReference>
<feature type="region of interest" description="Disordered" evidence="7">
    <location>
        <begin position="542"/>
        <end position="570"/>
    </location>
</feature>
<feature type="compositionally biased region" description="Gly residues" evidence="7">
    <location>
        <begin position="546"/>
        <end position="561"/>
    </location>
</feature>
<protein>
    <submittedName>
        <fullName evidence="9">Predicted protein</fullName>
    </submittedName>
</protein>
<comment type="subcellular location">
    <subcellularLocation>
        <location evidence="1">Endomembrane system</location>
        <topology evidence="1">Multi-pass membrane protein</topology>
    </subcellularLocation>
</comment>
<organism evidence="10">
    <name type="scientific">Micromonas pusilla (strain CCMP1545)</name>
    <name type="common">Picoplanktonic green alga</name>
    <dbReference type="NCBI Taxonomy" id="564608"/>
    <lineage>
        <taxon>Eukaryota</taxon>
        <taxon>Viridiplantae</taxon>
        <taxon>Chlorophyta</taxon>
        <taxon>Mamiellophyceae</taxon>
        <taxon>Mamiellales</taxon>
        <taxon>Mamiellaceae</taxon>
        <taxon>Micromonas</taxon>
    </lineage>
</organism>
<name>C1N4P6_MICPC</name>
<keyword evidence="10" id="KW-1185">Reference proteome</keyword>
<dbReference type="Proteomes" id="UP000001876">
    <property type="component" value="Unassembled WGS sequence"/>
</dbReference>
<evidence type="ECO:0000256" key="5">
    <source>
        <dbReference type="ARBA" id="ARBA00022989"/>
    </source>
</evidence>
<feature type="transmembrane region" description="Helical" evidence="8">
    <location>
        <begin position="435"/>
        <end position="459"/>
    </location>
</feature>
<feature type="compositionally biased region" description="Low complexity" evidence="7">
    <location>
        <begin position="83"/>
        <end position="99"/>
    </location>
</feature>
<evidence type="ECO:0000256" key="6">
    <source>
        <dbReference type="ARBA" id="ARBA00023136"/>
    </source>
</evidence>
<feature type="compositionally biased region" description="Acidic residues" evidence="7">
    <location>
        <begin position="142"/>
        <end position="155"/>
    </location>
</feature>
<dbReference type="SMART" id="SM00730">
    <property type="entry name" value="PSN"/>
    <property type="match status" value="1"/>
</dbReference>
<dbReference type="InterPro" id="IPR007369">
    <property type="entry name" value="Peptidase_A22B_SPP"/>
</dbReference>
<evidence type="ECO:0000256" key="8">
    <source>
        <dbReference type="SAM" id="Phobius"/>
    </source>
</evidence>
<evidence type="ECO:0000256" key="3">
    <source>
        <dbReference type="ARBA" id="ARBA00022692"/>
    </source>
</evidence>
<feature type="transmembrane region" description="Helical" evidence="8">
    <location>
        <begin position="582"/>
        <end position="601"/>
    </location>
</feature>
<keyword evidence="6 8" id="KW-0472">Membrane</keyword>
<reference evidence="9 10" key="1">
    <citation type="journal article" date="2009" name="Science">
        <title>Green evolution and dynamic adaptations revealed by genomes of the marine picoeukaryotes Micromonas.</title>
        <authorList>
            <person name="Worden A.Z."/>
            <person name="Lee J.H."/>
            <person name="Mock T."/>
            <person name="Rouze P."/>
            <person name="Simmons M.P."/>
            <person name="Aerts A.L."/>
            <person name="Allen A.E."/>
            <person name="Cuvelier M.L."/>
            <person name="Derelle E."/>
            <person name="Everett M.V."/>
            <person name="Foulon E."/>
            <person name="Grimwood J."/>
            <person name="Gundlach H."/>
            <person name="Henrissat B."/>
            <person name="Napoli C."/>
            <person name="McDonald S.M."/>
            <person name="Parker M.S."/>
            <person name="Rombauts S."/>
            <person name="Salamov A."/>
            <person name="Von Dassow P."/>
            <person name="Badger J.H."/>
            <person name="Coutinho P.M."/>
            <person name="Demir E."/>
            <person name="Dubchak I."/>
            <person name="Gentemann C."/>
            <person name="Eikrem W."/>
            <person name="Gready J.E."/>
            <person name="John U."/>
            <person name="Lanier W."/>
            <person name="Lindquist E.A."/>
            <person name="Lucas S."/>
            <person name="Mayer K.F."/>
            <person name="Moreau H."/>
            <person name="Not F."/>
            <person name="Otillar R."/>
            <person name="Panaud O."/>
            <person name="Pangilinan J."/>
            <person name="Paulsen I."/>
            <person name="Piegu B."/>
            <person name="Poliakov A."/>
            <person name="Robbens S."/>
            <person name="Schmutz J."/>
            <person name="Toulza E."/>
            <person name="Wyss T."/>
            <person name="Zelensky A."/>
            <person name="Zhou K."/>
            <person name="Armbrust E.V."/>
            <person name="Bhattacharya D."/>
            <person name="Goodenough U.W."/>
            <person name="Van de Peer Y."/>
            <person name="Grigoriev I.V."/>
        </authorList>
    </citation>
    <scope>NUCLEOTIDE SEQUENCE [LARGE SCALE GENOMIC DNA]</scope>
    <source>
        <strain evidence="9 10">CCMP1545</strain>
    </source>
</reference>
<sequence length="646" mass="66435">MRLGSVGATTPSRVVTATTTTTTAARVRVPRRASATPRAVVARPSAIGTLARSRSHLAATSRRSTRTSAPPSAVMMLSKQRRSASASSSSSTRRASPTTLLPPSRSWLENAASAAAQGGSSPSPSSANPQRLPARRPRRGPDDDDDDDEDDDEDAVDKSKSNDDEPSFVWDPRDVVGAYGALFAILACGTSPWLAEQRYGYVPYFLSLAFASIYLGAHRGLAREDRETFSLNQSAAAPFALSASLLGVYLILKYTDFDLGTLVSAYFWLLGTVAVGSNLVSPIAAVVGDDVASVVAFVAPVPEGVAVDAATGEPVVELPVSVAAAVACALGVAAATADVACGHSNHTLNNFLACCIAADFLSLLGVGSFAAAGALLTGLLAYDAFWVFGSGAIFGDGGADSSVMMTVATSESFQGPFRLLFPRFDDALNPPPMDVFPFSLLGLGDIAVPGLLACIALRYDASRATDMRGRATAAAAAFMGAFDDAWEEADEEAAAAAAARGDGDASLERGARADALDESVAERAAAAAERAFDDAAEALGDTASGRGDGVGDGDGGAGNGTPGTTKNMVVPRSMGGRAMFSSVMRGYVAGLLIAIGVNACTGTGQPALVYLVPCALGSLGYTASRRGEVERLMAFKDERSSFSEKL</sequence>
<dbReference type="AlphaFoldDB" id="C1N4P6"/>
<dbReference type="PANTHER" id="PTHR12174:SF73">
    <property type="entry name" value="SIGNAL PEPTIDE PEPTIDASE DOMAIN CONTAINING PROTEIN"/>
    <property type="match status" value="1"/>
</dbReference>
<evidence type="ECO:0000256" key="1">
    <source>
        <dbReference type="ARBA" id="ARBA00004127"/>
    </source>
</evidence>
<keyword evidence="3 8" id="KW-0812">Transmembrane</keyword>
<dbReference type="GO" id="GO:0098554">
    <property type="term" value="C:cytoplasmic side of endoplasmic reticulum membrane"/>
    <property type="evidence" value="ECO:0007669"/>
    <property type="project" value="TreeGrafter"/>
</dbReference>
<evidence type="ECO:0000256" key="2">
    <source>
        <dbReference type="ARBA" id="ARBA00006859"/>
    </source>
</evidence>
<dbReference type="InterPro" id="IPR006639">
    <property type="entry name" value="Preselin/SPP"/>
</dbReference>
<proteinExistence type="inferred from homology"/>
<keyword evidence="4" id="KW-0378">Hydrolase</keyword>
<evidence type="ECO:0000256" key="7">
    <source>
        <dbReference type="SAM" id="MobiDB-lite"/>
    </source>
</evidence>
<dbReference type="KEGG" id="mpp:MICPUCDRAFT_48680"/>
<dbReference type="GO" id="GO:0006465">
    <property type="term" value="P:signal peptide processing"/>
    <property type="evidence" value="ECO:0007669"/>
    <property type="project" value="TreeGrafter"/>
</dbReference>
<evidence type="ECO:0000256" key="4">
    <source>
        <dbReference type="ARBA" id="ARBA00022801"/>
    </source>
</evidence>
<feature type="region of interest" description="Disordered" evidence="7">
    <location>
        <begin position="1"/>
        <end position="169"/>
    </location>
</feature>
<feature type="transmembrane region" description="Helical" evidence="8">
    <location>
        <begin position="351"/>
        <end position="382"/>
    </location>
</feature>
<feature type="compositionally biased region" description="Low complexity" evidence="7">
    <location>
        <begin position="8"/>
        <end position="73"/>
    </location>
</feature>
<comment type="similarity">
    <text evidence="2">Belongs to the peptidase A22B family.</text>
</comment>